<dbReference type="InterPro" id="IPR027417">
    <property type="entry name" value="P-loop_NTPase"/>
</dbReference>
<dbReference type="InterPro" id="IPR002586">
    <property type="entry name" value="CobQ/CobB/MinD/ParA_Nub-bd_dom"/>
</dbReference>
<dbReference type="GO" id="GO:0051782">
    <property type="term" value="P:negative regulation of cell division"/>
    <property type="evidence" value="ECO:0007669"/>
    <property type="project" value="TreeGrafter"/>
</dbReference>
<organism evidence="4">
    <name type="scientific">uncultured Alphaproteobacteria bacterium</name>
    <dbReference type="NCBI Taxonomy" id="91750"/>
    <lineage>
        <taxon>Bacteria</taxon>
        <taxon>Pseudomonadati</taxon>
        <taxon>Pseudomonadota</taxon>
        <taxon>Alphaproteobacteria</taxon>
        <taxon>environmental samples</taxon>
    </lineage>
</organism>
<gene>
    <name evidence="4" type="ORF">PlAlph_5200</name>
</gene>
<evidence type="ECO:0000259" key="3">
    <source>
        <dbReference type="Pfam" id="PF01656"/>
    </source>
</evidence>
<feature type="domain" description="CobQ/CobB/MinD/ParA nucleotide binding" evidence="3">
    <location>
        <begin position="25"/>
        <end position="243"/>
    </location>
</feature>
<reference evidence="4" key="1">
    <citation type="journal article" date="2020" name="J. ISSAAS">
        <title>Lactobacilli and other gastrointestinal microbiota of Peromyscus leucopus, reservoir host for agents of Lyme disease and other zoonoses in North America.</title>
        <authorList>
            <person name="Milovic A."/>
            <person name="Bassam K."/>
            <person name="Shao H."/>
            <person name="Chatzistamou I."/>
            <person name="Tufts D.M."/>
            <person name="Diuk-Wasser M."/>
            <person name="Barbour A.G."/>
        </authorList>
    </citation>
    <scope>NUCLEOTIDE SEQUENCE</scope>
    <source>
        <strain evidence="4">LL90</strain>
    </source>
</reference>
<dbReference type="GO" id="GO:0005829">
    <property type="term" value="C:cytosol"/>
    <property type="evidence" value="ECO:0007669"/>
    <property type="project" value="TreeGrafter"/>
</dbReference>
<dbReference type="InterPro" id="IPR050625">
    <property type="entry name" value="ParA/MinD_ATPase"/>
</dbReference>
<keyword evidence="1" id="KW-0547">Nucleotide-binding</keyword>
<dbReference type="GO" id="GO:0016887">
    <property type="term" value="F:ATP hydrolysis activity"/>
    <property type="evidence" value="ECO:0007669"/>
    <property type="project" value="TreeGrafter"/>
</dbReference>
<dbReference type="Gene3D" id="3.40.50.300">
    <property type="entry name" value="P-loop containing nucleotide triphosphate hydrolases"/>
    <property type="match status" value="1"/>
</dbReference>
<evidence type="ECO:0000256" key="1">
    <source>
        <dbReference type="ARBA" id="ARBA00022741"/>
    </source>
</evidence>
<dbReference type="Pfam" id="PF01656">
    <property type="entry name" value="CbiA"/>
    <property type="match status" value="1"/>
</dbReference>
<keyword evidence="2" id="KW-0067">ATP-binding</keyword>
<dbReference type="SUPFAM" id="SSF52540">
    <property type="entry name" value="P-loop containing nucleoside triphosphate hydrolases"/>
    <property type="match status" value="1"/>
</dbReference>
<name>A0A6G8F376_9PROT</name>
<dbReference type="GO" id="GO:0005524">
    <property type="term" value="F:ATP binding"/>
    <property type="evidence" value="ECO:0007669"/>
    <property type="project" value="UniProtKB-KW"/>
</dbReference>
<dbReference type="EMBL" id="MN990731">
    <property type="protein sequence ID" value="QIM10628.1"/>
    <property type="molecule type" value="Genomic_DNA"/>
</dbReference>
<proteinExistence type="predicted"/>
<dbReference type="GO" id="GO:0009898">
    <property type="term" value="C:cytoplasmic side of plasma membrane"/>
    <property type="evidence" value="ECO:0007669"/>
    <property type="project" value="TreeGrafter"/>
</dbReference>
<evidence type="ECO:0000313" key="4">
    <source>
        <dbReference type="EMBL" id="QIM10628.1"/>
    </source>
</evidence>
<dbReference type="PANTHER" id="PTHR43384">
    <property type="entry name" value="SEPTUM SITE-DETERMINING PROTEIN MIND HOMOLOG, CHLOROPLASTIC-RELATED"/>
    <property type="match status" value="1"/>
</dbReference>
<dbReference type="CDD" id="cd02038">
    <property type="entry name" value="FlhG-like"/>
    <property type="match status" value="1"/>
</dbReference>
<dbReference type="InterPro" id="IPR025501">
    <property type="entry name" value="MinD_FleN"/>
</dbReference>
<dbReference type="PIRSF" id="PIRSF003092">
    <property type="entry name" value="MinD"/>
    <property type="match status" value="1"/>
</dbReference>
<dbReference type="PANTHER" id="PTHR43384:SF4">
    <property type="entry name" value="CELLULOSE BIOSYNTHESIS PROTEIN BCSQ-RELATED"/>
    <property type="match status" value="1"/>
</dbReference>
<dbReference type="AlphaFoldDB" id="A0A6G8F376"/>
<dbReference type="InterPro" id="IPR033875">
    <property type="entry name" value="FlhG"/>
</dbReference>
<evidence type="ECO:0000256" key="2">
    <source>
        <dbReference type="ARBA" id="ARBA00022840"/>
    </source>
</evidence>
<protein>
    <submittedName>
        <fullName evidence="4">Site-determining protein</fullName>
    </submittedName>
</protein>
<sequence length="266" mass="28566">METPELHIAPRAEIGNIFPSRRNMIAIASGKGGVGKTWFSITLAHAISGLKQKTLLFDGDLGLANVDVQLGLMVAHDLGCVITGNTTLNQIVHTSEKTRFDIIAGRSGSSGLASMPVGRLQILAEDLTLLAGSYDKVLLDMGAGIDKSVRILSGVAGHIIVLCTDEPTSLTDAYALIKVMSAQYPKCEISIVVNQADSVQEGTRTYDVLCKACKTFLKISPPLLGIVRRDARIRDAIRNQMPLISRYPTSEAAADVINIARKVLKK</sequence>
<accession>A0A6G8F376</accession>